<dbReference type="PANTHER" id="PTHR46696:SF4">
    <property type="entry name" value="BIOTIN BIOSYNTHESIS CYTOCHROME P450"/>
    <property type="match status" value="1"/>
</dbReference>
<dbReference type="AlphaFoldDB" id="A0A6J6CN20"/>
<gene>
    <name evidence="2" type="ORF">UFOPK1421_01378</name>
</gene>
<dbReference type="GO" id="GO:0005506">
    <property type="term" value="F:iron ion binding"/>
    <property type="evidence" value="ECO:0007669"/>
    <property type="project" value="InterPro"/>
</dbReference>
<dbReference type="GO" id="GO:0008395">
    <property type="term" value="F:steroid hydroxylase activity"/>
    <property type="evidence" value="ECO:0007669"/>
    <property type="project" value="TreeGrafter"/>
</dbReference>
<evidence type="ECO:0000256" key="1">
    <source>
        <dbReference type="ARBA" id="ARBA00010617"/>
    </source>
</evidence>
<protein>
    <submittedName>
        <fullName evidence="2">Unannotated protein</fullName>
    </submittedName>
</protein>
<dbReference type="PRINTS" id="PR00385">
    <property type="entry name" value="P450"/>
</dbReference>
<dbReference type="GO" id="GO:0020037">
    <property type="term" value="F:heme binding"/>
    <property type="evidence" value="ECO:0007669"/>
    <property type="project" value="InterPro"/>
</dbReference>
<evidence type="ECO:0000313" key="2">
    <source>
        <dbReference type="EMBL" id="CAB4552535.1"/>
    </source>
</evidence>
<dbReference type="SUPFAM" id="SSF48264">
    <property type="entry name" value="Cytochrome P450"/>
    <property type="match status" value="1"/>
</dbReference>
<organism evidence="2">
    <name type="scientific">freshwater metagenome</name>
    <dbReference type="NCBI Taxonomy" id="449393"/>
    <lineage>
        <taxon>unclassified sequences</taxon>
        <taxon>metagenomes</taxon>
        <taxon>ecological metagenomes</taxon>
    </lineage>
</organism>
<dbReference type="GO" id="GO:0036199">
    <property type="term" value="F:cholest-4-en-3-one 26-monooxygenase activity"/>
    <property type="evidence" value="ECO:0007669"/>
    <property type="project" value="TreeGrafter"/>
</dbReference>
<proteinExistence type="inferred from homology"/>
<dbReference type="Gene3D" id="1.10.630.10">
    <property type="entry name" value="Cytochrome P450"/>
    <property type="match status" value="1"/>
</dbReference>
<dbReference type="PANTHER" id="PTHR46696">
    <property type="entry name" value="P450, PUTATIVE (EUROFUNG)-RELATED"/>
    <property type="match status" value="1"/>
</dbReference>
<dbReference type="EMBL" id="CAEZSL010000190">
    <property type="protein sequence ID" value="CAB4552535.1"/>
    <property type="molecule type" value="Genomic_DNA"/>
</dbReference>
<dbReference type="PROSITE" id="PS00086">
    <property type="entry name" value="CYTOCHROME_P450"/>
    <property type="match status" value="1"/>
</dbReference>
<name>A0A6J6CN20_9ZZZZ</name>
<dbReference type="InterPro" id="IPR002397">
    <property type="entry name" value="Cyt_P450_B"/>
</dbReference>
<dbReference type="PRINTS" id="PR00359">
    <property type="entry name" value="BP450"/>
</dbReference>
<comment type="similarity">
    <text evidence="1">Belongs to the cytochrome P450 family.</text>
</comment>
<dbReference type="Pfam" id="PF00067">
    <property type="entry name" value="p450"/>
    <property type="match status" value="1"/>
</dbReference>
<reference evidence="2" key="1">
    <citation type="submission" date="2020-05" db="EMBL/GenBank/DDBJ databases">
        <authorList>
            <person name="Chiriac C."/>
            <person name="Salcher M."/>
            <person name="Ghai R."/>
            <person name="Kavagutti S V."/>
        </authorList>
    </citation>
    <scope>NUCLEOTIDE SEQUENCE</scope>
</reference>
<dbReference type="InterPro" id="IPR001128">
    <property type="entry name" value="Cyt_P450"/>
</dbReference>
<dbReference type="InterPro" id="IPR036396">
    <property type="entry name" value="Cyt_P450_sf"/>
</dbReference>
<sequence>MTYSHLEHANDLEPAAGHHHLIKHCPLHKEDAFDPPFYVVSRHEDVLSMLTDPAQWTNGDGPGVFFQEGGVLGSADDPDHRRQRKVLQDGFRPAAIASLAPRVDIIGRELWDKAFASDGEGDFVTLFAFPFPAIVIAEMLGIRPEDREQFGHWSDDIVNGLGGGDLSLVAIANEGIYGFVDALVAERQEILERGETPPDDLLSVLTVAYRNGDLQYGEVRRLSQQVLVAGHETTASLLSLMLYRLIQQPELGDLLRADPSLIPWAVEEFLRYDSPVQGLFRTNRDECVVHGEKIEADTKVQLLFAAANRDPEVWQDPDDIQLDRFGPGSKPHLAFGWGVHHCIGNVLARREGQLALRWMVETFEKVELIGPVQVNQPFILRGLTTLPIRWTLRSDIEAVGQG</sequence>
<dbReference type="GO" id="GO:0006707">
    <property type="term" value="P:cholesterol catabolic process"/>
    <property type="evidence" value="ECO:0007669"/>
    <property type="project" value="TreeGrafter"/>
</dbReference>
<dbReference type="InterPro" id="IPR017972">
    <property type="entry name" value="Cyt_P450_CS"/>
</dbReference>
<accession>A0A6J6CN20</accession>